<evidence type="ECO:0000259" key="1">
    <source>
        <dbReference type="PROSITE" id="PS50878"/>
    </source>
</evidence>
<reference evidence="2" key="1">
    <citation type="submission" date="2023-07" db="EMBL/GenBank/DDBJ databases">
        <title>Chromosome-level genome assembly of Artemia franciscana.</title>
        <authorList>
            <person name="Jo E."/>
        </authorList>
    </citation>
    <scope>NUCLEOTIDE SEQUENCE</scope>
    <source>
        <tissue evidence="2">Whole body</tissue>
    </source>
</reference>
<dbReference type="InterPro" id="IPR043502">
    <property type="entry name" value="DNA/RNA_pol_sf"/>
</dbReference>
<dbReference type="AlphaFoldDB" id="A0AA88HLS6"/>
<comment type="caution">
    <text evidence="2">The sequence shown here is derived from an EMBL/GenBank/DDBJ whole genome shotgun (WGS) entry which is preliminary data.</text>
</comment>
<name>A0AA88HLS6_ARTSF</name>
<proteinExistence type="predicted"/>
<dbReference type="PANTHER" id="PTHR33332">
    <property type="entry name" value="REVERSE TRANSCRIPTASE DOMAIN-CONTAINING PROTEIN"/>
    <property type="match status" value="1"/>
</dbReference>
<keyword evidence="3" id="KW-1185">Reference proteome</keyword>
<dbReference type="PROSITE" id="PS50878">
    <property type="entry name" value="RT_POL"/>
    <property type="match status" value="2"/>
</dbReference>
<dbReference type="Pfam" id="PF00078">
    <property type="entry name" value="RVT_1"/>
    <property type="match status" value="2"/>
</dbReference>
<gene>
    <name evidence="2" type="ORF">QYM36_015024</name>
</gene>
<accession>A0AA88HLS6</accession>
<dbReference type="GO" id="GO:0071897">
    <property type="term" value="P:DNA biosynthetic process"/>
    <property type="evidence" value="ECO:0007669"/>
    <property type="project" value="UniProtKB-ARBA"/>
</dbReference>
<feature type="domain" description="Reverse transcriptase" evidence="1">
    <location>
        <begin position="34"/>
        <end position="277"/>
    </location>
</feature>
<dbReference type="EMBL" id="JAVRJZ010000019">
    <property type="protein sequence ID" value="KAK2707197.1"/>
    <property type="molecule type" value="Genomic_DNA"/>
</dbReference>
<dbReference type="CDD" id="cd01650">
    <property type="entry name" value="RT_nLTR_like"/>
    <property type="match status" value="2"/>
</dbReference>
<dbReference type="SUPFAM" id="SSF56672">
    <property type="entry name" value="DNA/RNA polymerases"/>
    <property type="match status" value="2"/>
</dbReference>
<dbReference type="Proteomes" id="UP001187531">
    <property type="component" value="Unassembled WGS sequence"/>
</dbReference>
<evidence type="ECO:0000313" key="2">
    <source>
        <dbReference type="EMBL" id="KAK2707197.1"/>
    </source>
</evidence>
<organism evidence="2 3">
    <name type="scientific">Artemia franciscana</name>
    <name type="common">Brine shrimp</name>
    <name type="synonym">Artemia sanfranciscana</name>
    <dbReference type="NCBI Taxonomy" id="6661"/>
    <lineage>
        <taxon>Eukaryota</taxon>
        <taxon>Metazoa</taxon>
        <taxon>Ecdysozoa</taxon>
        <taxon>Arthropoda</taxon>
        <taxon>Crustacea</taxon>
        <taxon>Branchiopoda</taxon>
        <taxon>Anostraca</taxon>
        <taxon>Artemiidae</taxon>
        <taxon>Artemia</taxon>
    </lineage>
</organism>
<evidence type="ECO:0000313" key="3">
    <source>
        <dbReference type="Proteomes" id="UP001187531"/>
    </source>
</evidence>
<sequence length="620" mass="69966">MKASKALNSDGIPSFIQKEVKDELCEPLAILFQISFEQCKFPTSWKLSHVTPIFKGKGKRTDPENYRPISITSPFLKIMKRVILEKLNSHLELNNFISDHQHGFCKSRSTVSQLVVIHDYIQSTLDCGIPIDIMLIDLLKAFDRISLRKLIHCLEINGIKGQLRNWLSAYLNDRKIAVKVADTLSTWTDATSGVTEGSVIGPVLFVMYIDICINAISQTYFGLFADDTKLLGEASASSQIQSDLDALTEKLEEWQLSPNLAKCSVISAYTSYVRPQLEYATVIWSPYLKKDIDKIERVQKRFVKGLQGFRNLPELHSIGFTPGSVLRAIKGMKASKALNSDGIPSFIQKEVKDELCEPLAILFQISFEQCKFPTSWKLSHVTPIFKGKGKRTDPENYRPISLTSPFLKIMERVILEKLNSHLELNNLISDHQHGFCKSRSTVSQLVVIHDYIQSTLDCGIPIDIMLIDLLKAFDRISLRKLIHCLEINRIKGQLKNWLSAYLNDRKIAVKVADTLSTWTDATSGVTEGSVIGPVLFVMYIDICINAISQTYFGLFADDTKLLGEASASSQIQSDLDALTEKLEEWQLSPNLAKCSVVHLGRQKSNLLIQNERYRPDKIYL</sequence>
<dbReference type="InterPro" id="IPR000477">
    <property type="entry name" value="RT_dom"/>
</dbReference>
<protein>
    <recommendedName>
        <fullName evidence="1">Reverse transcriptase domain-containing protein</fullName>
    </recommendedName>
</protein>
<feature type="domain" description="Reverse transcriptase" evidence="1">
    <location>
        <begin position="365"/>
        <end position="620"/>
    </location>
</feature>